<keyword evidence="2" id="KW-1185">Reference proteome</keyword>
<protein>
    <submittedName>
        <fullName evidence="1">DUF4837 family protein</fullName>
    </submittedName>
</protein>
<dbReference type="Proteomes" id="UP001059844">
    <property type="component" value="Chromosome"/>
</dbReference>
<proteinExistence type="predicted"/>
<sequence>MKKAIFFAILLPMLSLVSCKDRSKQGEAFLPESKGNSNEIAIVIDDVLWSGEVGDSLRKKLAYPIDGLPQEEPIFTINQYSPRIFEGAVTQSRNIIVVSKGLNKEFKHVENKYAKPQNVFYLTGYSVHEILDLIETHTETLTSIIKFSEIHYVQGKIEKARLKDDKLRGVFMINIEIPDTYRYADEKEYFYWIKKDIPSGSSSLLVYQVPISQIEKNNDIVGNIVKVRDSVGALYIRGTMEHSSMITEEGYSPYFMSTRIDGKPAYETKGTWELQNNFMSGPFLNYAIRDEKNHRYLILEGFVYDPSNAKRDLVFELEAIMKSVHILH</sequence>
<organism evidence="1 2">
    <name type="scientific">Flavobacterium cerinum</name>
    <dbReference type="NCBI Taxonomy" id="2502784"/>
    <lineage>
        <taxon>Bacteria</taxon>
        <taxon>Pseudomonadati</taxon>
        <taxon>Bacteroidota</taxon>
        <taxon>Flavobacteriia</taxon>
        <taxon>Flavobacteriales</taxon>
        <taxon>Flavobacteriaceae</taxon>
        <taxon>Flavobacterium</taxon>
    </lineage>
</organism>
<gene>
    <name evidence="1" type="ORF">NOX80_03770</name>
</gene>
<evidence type="ECO:0000313" key="1">
    <source>
        <dbReference type="EMBL" id="UUC46324.1"/>
    </source>
</evidence>
<dbReference type="InterPro" id="IPR032286">
    <property type="entry name" value="DUF4837"/>
</dbReference>
<dbReference type="EMBL" id="CP101751">
    <property type="protein sequence ID" value="UUC46324.1"/>
    <property type="molecule type" value="Genomic_DNA"/>
</dbReference>
<dbReference type="PROSITE" id="PS51257">
    <property type="entry name" value="PROKAR_LIPOPROTEIN"/>
    <property type="match status" value="1"/>
</dbReference>
<evidence type="ECO:0000313" key="2">
    <source>
        <dbReference type="Proteomes" id="UP001059844"/>
    </source>
</evidence>
<name>A0ABY5IYA7_9FLAO</name>
<dbReference type="RefSeq" id="WP_256551991.1">
    <property type="nucleotide sequence ID" value="NZ_CP101751.1"/>
</dbReference>
<dbReference type="Pfam" id="PF16125">
    <property type="entry name" value="DUF4837"/>
    <property type="match status" value="1"/>
</dbReference>
<reference evidence="1" key="1">
    <citation type="submission" date="2022-07" db="EMBL/GenBank/DDBJ databases">
        <title>Isolation, identification, and degradation of a PFOSA degrading strain from sewage treatment plant.</title>
        <authorList>
            <person name="Zhang L."/>
            <person name="Huo Y."/>
        </authorList>
    </citation>
    <scope>NUCLEOTIDE SEQUENCE</scope>
    <source>
        <strain evidence="1">C1</strain>
    </source>
</reference>
<accession>A0ABY5IYA7</accession>